<name>A0AAV7QLD3_PLEWA</name>
<comment type="caution">
    <text evidence="2">The sequence shown here is derived from an EMBL/GenBank/DDBJ whole genome shotgun (WGS) entry which is preliminary data.</text>
</comment>
<evidence type="ECO:0000313" key="2">
    <source>
        <dbReference type="EMBL" id="KAJ1139115.1"/>
    </source>
</evidence>
<dbReference type="Proteomes" id="UP001066276">
    <property type="component" value="Chromosome 6"/>
</dbReference>
<proteinExistence type="predicted"/>
<evidence type="ECO:0000313" key="3">
    <source>
        <dbReference type="Proteomes" id="UP001066276"/>
    </source>
</evidence>
<keyword evidence="3" id="KW-1185">Reference proteome</keyword>
<protein>
    <submittedName>
        <fullName evidence="2">Uncharacterized protein</fullName>
    </submittedName>
</protein>
<feature type="region of interest" description="Disordered" evidence="1">
    <location>
        <begin position="62"/>
        <end position="100"/>
    </location>
</feature>
<dbReference type="EMBL" id="JANPWB010000010">
    <property type="protein sequence ID" value="KAJ1139115.1"/>
    <property type="molecule type" value="Genomic_DNA"/>
</dbReference>
<organism evidence="2 3">
    <name type="scientific">Pleurodeles waltl</name>
    <name type="common">Iberian ribbed newt</name>
    <dbReference type="NCBI Taxonomy" id="8319"/>
    <lineage>
        <taxon>Eukaryota</taxon>
        <taxon>Metazoa</taxon>
        <taxon>Chordata</taxon>
        <taxon>Craniata</taxon>
        <taxon>Vertebrata</taxon>
        <taxon>Euteleostomi</taxon>
        <taxon>Amphibia</taxon>
        <taxon>Batrachia</taxon>
        <taxon>Caudata</taxon>
        <taxon>Salamandroidea</taxon>
        <taxon>Salamandridae</taxon>
        <taxon>Pleurodelinae</taxon>
        <taxon>Pleurodeles</taxon>
    </lineage>
</organism>
<dbReference type="AlphaFoldDB" id="A0AAV7QLD3"/>
<reference evidence="2" key="1">
    <citation type="journal article" date="2022" name="bioRxiv">
        <title>Sequencing and chromosome-scale assembly of the giantPleurodeles waltlgenome.</title>
        <authorList>
            <person name="Brown T."/>
            <person name="Elewa A."/>
            <person name="Iarovenko S."/>
            <person name="Subramanian E."/>
            <person name="Araus A.J."/>
            <person name="Petzold A."/>
            <person name="Susuki M."/>
            <person name="Suzuki K.-i.T."/>
            <person name="Hayashi T."/>
            <person name="Toyoda A."/>
            <person name="Oliveira C."/>
            <person name="Osipova E."/>
            <person name="Leigh N.D."/>
            <person name="Simon A."/>
            <person name="Yun M.H."/>
        </authorList>
    </citation>
    <scope>NUCLEOTIDE SEQUENCE</scope>
    <source>
        <strain evidence="2">20211129_DDA</strain>
        <tissue evidence="2">Liver</tissue>
    </source>
</reference>
<accession>A0AAV7QLD3</accession>
<gene>
    <name evidence="2" type="ORF">NDU88_005492</name>
</gene>
<feature type="compositionally biased region" description="Basic and acidic residues" evidence="1">
    <location>
        <begin position="87"/>
        <end position="100"/>
    </location>
</feature>
<evidence type="ECO:0000256" key="1">
    <source>
        <dbReference type="SAM" id="MobiDB-lite"/>
    </source>
</evidence>
<sequence>MSEECMRRALALLEKAGRMDLVRQEALGPLRPACRASAGVAAAVLACSLPRSGVKAAQDVEDLGGEEPGEQSAARDPGKKRRLARGGRLDAINRRSSREA</sequence>